<dbReference type="RefSeq" id="WP_106126658.1">
    <property type="nucleotide sequence ID" value="NZ_PVZG01000005.1"/>
</dbReference>
<dbReference type="SUPFAM" id="SSF46600">
    <property type="entry name" value="C-terminal UvrC-binding domain of UvrB"/>
    <property type="match status" value="1"/>
</dbReference>
<dbReference type="NCBIfam" id="NF001824">
    <property type="entry name" value="PRK00558.1-5"/>
    <property type="match status" value="1"/>
</dbReference>
<dbReference type="Gene3D" id="1.10.150.20">
    <property type="entry name" value="5' to 3' exonuclease, C-terminal subdomain"/>
    <property type="match status" value="1"/>
</dbReference>
<dbReference type="InterPro" id="IPR003583">
    <property type="entry name" value="Hlx-hairpin-Hlx_DNA-bd_motif"/>
</dbReference>
<dbReference type="PANTHER" id="PTHR30562:SF1">
    <property type="entry name" value="UVRABC SYSTEM PROTEIN C"/>
    <property type="match status" value="1"/>
</dbReference>
<dbReference type="GO" id="GO:0009432">
    <property type="term" value="P:SOS response"/>
    <property type="evidence" value="ECO:0007669"/>
    <property type="project" value="UniProtKB-UniRule"/>
</dbReference>
<dbReference type="GO" id="GO:0003677">
    <property type="term" value="F:DNA binding"/>
    <property type="evidence" value="ECO:0007669"/>
    <property type="project" value="UniProtKB-UniRule"/>
</dbReference>
<dbReference type="NCBIfam" id="TIGR00194">
    <property type="entry name" value="uvrC"/>
    <property type="match status" value="1"/>
</dbReference>
<keyword evidence="4 7" id="KW-0267">Excision nuclease</keyword>
<evidence type="ECO:0000259" key="10">
    <source>
        <dbReference type="PROSITE" id="PS50164"/>
    </source>
</evidence>
<comment type="subunit">
    <text evidence="7">Interacts with UvrB in an incision complex.</text>
</comment>
<dbReference type="HAMAP" id="MF_00203">
    <property type="entry name" value="UvrC"/>
    <property type="match status" value="1"/>
</dbReference>
<accession>A0A2T0S982</accession>
<feature type="compositionally biased region" description="Low complexity" evidence="8">
    <location>
        <begin position="801"/>
        <end position="813"/>
    </location>
</feature>
<reference evidence="12 13" key="1">
    <citation type="submission" date="2018-03" db="EMBL/GenBank/DDBJ databases">
        <title>Genomic Encyclopedia of Archaeal and Bacterial Type Strains, Phase II (KMG-II): from individual species to whole genera.</title>
        <authorList>
            <person name="Goeker M."/>
        </authorList>
    </citation>
    <scope>NUCLEOTIDE SEQUENCE [LARGE SCALE GENOMIC DNA]</scope>
    <source>
        <strain evidence="12 13">DSM 45348</strain>
    </source>
</reference>
<evidence type="ECO:0000256" key="2">
    <source>
        <dbReference type="ARBA" id="ARBA00022763"/>
    </source>
</evidence>
<dbReference type="GO" id="GO:0006289">
    <property type="term" value="P:nucleotide-excision repair"/>
    <property type="evidence" value="ECO:0007669"/>
    <property type="project" value="UniProtKB-UniRule"/>
</dbReference>
<feature type="region of interest" description="Disordered" evidence="8">
    <location>
        <begin position="557"/>
        <end position="588"/>
    </location>
</feature>
<dbReference type="EMBL" id="PVZG01000005">
    <property type="protein sequence ID" value="PRY29980.1"/>
    <property type="molecule type" value="Genomic_DNA"/>
</dbReference>
<name>A0A2T0S982_9ACTN</name>
<evidence type="ECO:0000259" key="11">
    <source>
        <dbReference type="PROSITE" id="PS50165"/>
    </source>
</evidence>
<feature type="compositionally biased region" description="Gly residues" evidence="8">
    <location>
        <begin position="767"/>
        <end position="785"/>
    </location>
</feature>
<keyword evidence="2 7" id="KW-0227">DNA damage</keyword>
<dbReference type="GO" id="GO:0009381">
    <property type="term" value="F:excinuclease ABC activity"/>
    <property type="evidence" value="ECO:0007669"/>
    <property type="project" value="UniProtKB-UniRule"/>
</dbReference>
<comment type="similarity">
    <text evidence="7">Belongs to the UvrC family.</text>
</comment>
<dbReference type="InterPro" id="IPR001162">
    <property type="entry name" value="UvrC_RNase_H_dom"/>
</dbReference>
<dbReference type="InterPro" id="IPR050066">
    <property type="entry name" value="UvrABC_protein_C"/>
</dbReference>
<evidence type="ECO:0000256" key="5">
    <source>
        <dbReference type="ARBA" id="ARBA00023204"/>
    </source>
</evidence>
<sequence length="833" mass="87878">MPDPSSYRPPPGTIPDAPGVYRFRDPTGRVIYVGKAKSLRNRLNSYFADTWSLHARTQQMVTTAAAVDWVTVSSEVEALQLEFSWIKEFDPRFNVKYRDDKSYPFLAVTLNEEYPRLQVMRGAKRKGVRYFGPYSHAWAIRETLDLLLRVFPARTCSAGVFKRAGQIGRPCLLGYIGKCSAPCVGTVTAEQHREIVDDFCDFMAGRTDAFVKRLERDMLDASEQLEFEKAARLRDDIAALRKAMEKQTIVLGDGTDADVVAFAEDPLEAAVQVFHVRDGRVRGQRGWVVEKVEDLTTGDLVHHFCSQVYGDEHGEGDVPRELLVPELPPDAAALEHWLSEHRGSRVSLRVPQRGDKRSLLETVARNAGESLARHKLRRAGDLTTRSKALDEIAEALGMDTAPLRIECFDVSQIQGTDVVASMVVFEDGLARKSEYRRFAVRGNPDGSGTDDLAAMSEVMRRRFARYRAQAGEEATAADAAIAGAGAAAAVAGAGAAVAGAGAGAAVAGAGAGAAVAGAGAAPTAPAVGAGAGLSDADTSLENASGDVLDAGADASLEDASGRSPEAGADAGGDEPVTSDLPGIDPLTGRPRRFAYPPQLVVVDGGQPQVNAVAAVLSDLGITDVALCGLAKRLEEVWLPGEDFPVILPRTSEALYLLQRVRDEAHRFAITFHRQRRSKRMTASALDNIPGLGETRRKALLRHFGSLKRLGQATPEEITEVPGIGRRTAEAVLAALGTTKDPAPTDAPTGSPLSAPTGGQRGDAPGSPTGGQPGGPDGGPDGGLPGDGSAQAGPVPAGGAGRTRAGANRTRVARPVPSPATGPPANGEGGEPDS</sequence>
<evidence type="ECO:0000259" key="9">
    <source>
        <dbReference type="PROSITE" id="PS50151"/>
    </source>
</evidence>
<feature type="compositionally biased region" description="Low complexity" evidence="8">
    <location>
        <begin position="737"/>
        <end position="748"/>
    </location>
</feature>
<keyword evidence="1 7" id="KW-0963">Cytoplasm</keyword>
<proteinExistence type="inferred from homology"/>
<dbReference type="Pfam" id="PF22920">
    <property type="entry name" value="UvrC_RNaseH"/>
    <property type="match status" value="1"/>
</dbReference>
<dbReference type="Proteomes" id="UP000239209">
    <property type="component" value="Unassembled WGS sequence"/>
</dbReference>
<evidence type="ECO:0000256" key="7">
    <source>
        <dbReference type="HAMAP-Rule" id="MF_00203"/>
    </source>
</evidence>
<dbReference type="AlphaFoldDB" id="A0A2T0S982"/>
<evidence type="ECO:0000256" key="3">
    <source>
        <dbReference type="ARBA" id="ARBA00022769"/>
    </source>
</evidence>
<dbReference type="SMART" id="SM00465">
    <property type="entry name" value="GIYc"/>
    <property type="match status" value="1"/>
</dbReference>
<evidence type="ECO:0000256" key="1">
    <source>
        <dbReference type="ARBA" id="ARBA00022490"/>
    </source>
</evidence>
<dbReference type="Gene3D" id="3.40.1440.10">
    <property type="entry name" value="GIY-YIG endonuclease"/>
    <property type="match status" value="1"/>
</dbReference>
<dbReference type="InterPro" id="IPR004791">
    <property type="entry name" value="UvrC"/>
</dbReference>
<feature type="domain" description="UvrC family homology region profile" evidence="11">
    <location>
        <begin position="259"/>
        <end position="487"/>
    </location>
</feature>
<evidence type="ECO:0000256" key="8">
    <source>
        <dbReference type="SAM" id="MobiDB-lite"/>
    </source>
</evidence>
<dbReference type="SMART" id="SM00278">
    <property type="entry name" value="HhH1"/>
    <property type="match status" value="2"/>
</dbReference>
<dbReference type="FunFam" id="3.40.1440.10:FF:000001">
    <property type="entry name" value="UvrABC system protein C"/>
    <property type="match status" value="1"/>
</dbReference>
<comment type="caution">
    <text evidence="12">The sequence shown here is derived from an EMBL/GenBank/DDBJ whole genome shotgun (WGS) entry which is preliminary data.</text>
</comment>
<dbReference type="SUPFAM" id="SSF82771">
    <property type="entry name" value="GIY-YIG endonuclease"/>
    <property type="match status" value="1"/>
</dbReference>
<feature type="domain" description="GIY-YIG" evidence="10">
    <location>
        <begin position="16"/>
        <end position="95"/>
    </location>
</feature>
<keyword evidence="3 7" id="KW-0228">DNA excision</keyword>
<evidence type="ECO:0000313" key="12">
    <source>
        <dbReference type="EMBL" id="PRY29980.1"/>
    </source>
</evidence>
<comment type="function">
    <text evidence="7">The UvrABC repair system catalyzes the recognition and processing of DNA lesions. UvrC both incises the 5' and 3' sides of the lesion. The N-terminal half is responsible for the 3' incision and the C-terminal half is responsible for the 5' incision.</text>
</comment>
<dbReference type="InterPro" id="IPR001943">
    <property type="entry name" value="UVR_dom"/>
</dbReference>
<dbReference type="GO" id="GO:0005737">
    <property type="term" value="C:cytoplasm"/>
    <property type="evidence" value="ECO:0007669"/>
    <property type="project" value="UniProtKB-SubCell"/>
</dbReference>
<dbReference type="Pfam" id="PF01541">
    <property type="entry name" value="GIY-YIG"/>
    <property type="match status" value="1"/>
</dbReference>
<dbReference type="OrthoDB" id="9804933at2"/>
<dbReference type="Pfam" id="PF14520">
    <property type="entry name" value="HHH_5"/>
    <property type="match status" value="1"/>
</dbReference>
<dbReference type="Gene3D" id="3.30.420.340">
    <property type="entry name" value="UvrC, RNAse H endonuclease domain"/>
    <property type="match status" value="2"/>
</dbReference>
<dbReference type="InterPro" id="IPR038476">
    <property type="entry name" value="UvrC_RNase_H_dom_sf"/>
</dbReference>
<dbReference type="GO" id="GO:0009380">
    <property type="term" value="C:excinuclease repair complex"/>
    <property type="evidence" value="ECO:0007669"/>
    <property type="project" value="InterPro"/>
</dbReference>
<dbReference type="Gene3D" id="4.10.860.10">
    <property type="entry name" value="UVR domain"/>
    <property type="match status" value="1"/>
</dbReference>
<keyword evidence="13" id="KW-1185">Reference proteome</keyword>
<dbReference type="CDD" id="cd10434">
    <property type="entry name" value="GIY-YIG_UvrC_Cho"/>
    <property type="match status" value="1"/>
</dbReference>
<keyword evidence="6 7" id="KW-0742">SOS response</keyword>
<dbReference type="Pfam" id="PF02151">
    <property type="entry name" value="UVR"/>
    <property type="match status" value="1"/>
</dbReference>
<dbReference type="SUPFAM" id="SSF47781">
    <property type="entry name" value="RuvA domain 2-like"/>
    <property type="match status" value="1"/>
</dbReference>
<evidence type="ECO:0000313" key="13">
    <source>
        <dbReference type="Proteomes" id="UP000239209"/>
    </source>
</evidence>
<dbReference type="PROSITE" id="PS50165">
    <property type="entry name" value="UVRC"/>
    <property type="match status" value="1"/>
</dbReference>
<dbReference type="FunFam" id="1.10.150.20:FF:000005">
    <property type="entry name" value="UvrABC system protein C"/>
    <property type="match status" value="1"/>
</dbReference>
<dbReference type="PROSITE" id="PS50151">
    <property type="entry name" value="UVR"/>
    <property type="match status" value="1"/>
</dbReference>
<comment type="subcellular location">
    <subcellularLocation>
        <location evidence="7">Cytoplasm</location>
    </subcellularLocation>
</comment>
<dbReference type="InterPro" id="IPR036876">
    <property type="entry name" value="UVR_dom_sf"/>
</dbReference>
<gene>
    <name evidence="7" type="primary">uvrC</name>
    <name evidence="12" type="ORF">CLV70_105148</name>
</gene>
<evidence type="ECO:0000256" key="4">
    <source>
        <dbReference type="ARBA" id="ARBA00022881"/>
    </source>
</evidence>
<keyword evidence="5 7" id="KW-0234">DNA repair</keyword>
<feature type="domain" description="UVR" evidence="9">
    <location>
        <begin position="208"/>
        <end position="243"/>
    </location>
</feature>
<dbReference type="InterPro" id="IPR047296">
    <property type="entry name" value="GIY-YIG_UvrC_Cho"/>
</dbReference>
<organism evidence="12 13">
    <name type="scientific">Pseudosporangium ferrugineum</name>
    <dbReference type="NCBI Taxonomy" id="439699"/>
    <lineage>
        <taxon>Bacteria</taxon>
        <taxon>Bacillati</taxon>
        <taxon>Actinomycetota</taxon>
        <taxon>Actinomycetes</taxon>
        <taxon>Micromonosporales</taxon>
        <taxon>Micromonosporaceae</taxon>
        <taxon>Pseudosporangium</taxon>
    </lineage>
</organism>
<dbReference type="InterPro" id="IPR000305">
    <property type="entry name" value="GIY-YIG_endonuc"/>
</dbReference>
<feature type="region of interest" description="Disordered" evidence="8">
    <location>
        <begin position="737"/>
        <end position="833"/>
    </location>
</feature>
<evidence type="ECO:0000256" key="6">
    <source>
        <dbReference type="ARBA" id="ARBA00023236"/>
    </source>
</evidence>
<dbReference type="Pfam" id="PF08459">
    <property type="entry name" value="UvrC_RNaseH_dom"/>
    <property type="match status" value="1"/>
</dbReference>
<dbReference type="InterPro" id="IPR010994">
    <property type="entry name" value="RuvA_2-like"/>
</dbReference>
<dbReference type="InterPro" id="IPR035901">
    <property type="entry name" value="GIY-YIG_endonuc_sf"/>
</dbReference>
<dbReference type="PANTHER" id="PTHR30562">
    <property type="entry name" value="UVRC/OXIDOREDUCTASE"/>
    <property type="match status" value="1"/>
</dbReference>
<protein>
    <recommendedName>
        <fullName evidence="7">UvrABC system protein C</fullName>
        <shortName evidence="7">Protein UvrC</shortName>
    </recommendedName>
    <alternativeName>
        <fullName evidence="7">Excinuclease ABC subunit C</fullName>
    </alternativeName>
</protein>
<dbReference type="PROSITE" id="PS50164">
    <property type="entry name" value="GIY_YIG"/>
    <property type="match status" value="1"/>
</dbReference>